<feature type="domain" description="Heterokaryon incompatibility" evidence="1">
    <location>
        <begin position="70"/>
        <end position="232"/>
    </location>
</feature>
<proteinExistence type="predicted"/>
<dbReference type="Proteomes" id="UP000078237">
    <property type="component" value="Unassembled WGS sequence"/>
</dbReference>
<reference evidence="2 3" key="1">
    <citation type="journal article" date="2016" name="Genome Announc.">
        <title>Genome Sequence of Madurella mycetomatis mm55, Isolated from a Human Mycetoma Case in Sudan.</title>
        <authorList>
            <person name="Smit S."/>
            <person name="Derks M.F."/>
            <person name="Bervoets S."/>
            <person name="Fahal A."/>
            <person name="van Leeuwen W."/>
            <person name="van Belkum A."/>
            <person name="van de Sande W.W."/>
        </authorList>
    </citation>
    <scope>NUCLEOTIDE SEQUENCE [LARGE SCALE GENOMIC DNA]</scope>
    <source>
        <strain evidence="3">mm55</strain>
    </source>
</reference>
<dbReference type="PANTHER" id="PTHR33112:SF13">
    <property type="entry name" value="HETEROKARYON INCOMPATIBILITY DOMAIN-CONTAINING PROTEIN"/>
    <property type="match status" value="1"/>
</dbReference>
<evidence type="ECO:0000313" key="3">
    <source>
        <dbReference type="Proteomes" id="UP000078237"/>
    </source>
</evidence>
<comment type="caution">
    <text evidence="2">The sequence shown here is derived from an EMBL/GenBank/DDBJ whole genome shotgun (WGS) entry which is preliminary data.</text>
</comment>
<dbReference type="Pfam" id="PF06985">
    <property type="entry name" value="HET"/>
    <property type="match status" value="1"/>
</dbReference>
<accession>A0A175W046</accession>
<organism evidence="2 3">
    <name type="scientific">Madurella mycetomatis</name>
    <dbReference type="NCBI Taxonomy" id="100816"/>
    <lineage>
        <taxon>Eukaryota</taxon>
        <taxon>Fungi</taxon>
        <taxon>Dikarya</taxon>
        <taxon>Ascomycota</taxon>
        <taxon>Pezizomycotina</taxon>
        <taxon>Sordariomycetes</taxon>
        <taxon>Sordariomycetidae</taxon>
        <taxon>Sordariales</taxon>
        <taxon>Sordariales incertae sedis</taxon>
        <taxon>Madurella</taxon>
    </lineage>
</organism>
<dbReference type="InterPro" id="IPR010730">
    <property type="entry name" value="HET"/>
</dbReference>
<evidence type="ECO:0000313" key="2">
    <source>
        <dbReference type="EMBL" id="KXX77076.1"/>
    </source>
</evidence>
<dbReference type="PANTHER" id="PTHR33112">
    <property type="entry name" value="DOMAIN PROTEIN, PUTATIVE-RELATED"/>
    <property type="match status" value="1"/>
</dbReference>
<evidence type="ECO:0000259" key="1">
    <source>
        <dbReference type="Pfam" id="PF06985"/>
    </source>
</evidence>
<dbReference type="STRING" id="100816.A0A175W046"/>
<keyword evidence="3" id="KW-1185">Reference proteome</keyword>
<dbReference type="VEuPathDB" id="FungiDB:MMYC01_206329"/>
<name>A0A175W046_9PEZI</name>
<sequence>MADVLGSTNSPQSLKWAKEAIRVCSKEHELCRLPQETALPSRVLDIGTAHSEEYIESICLLETNGMHGTYACLSHCWGKKPILTTTTENIEQHKRGIPITDLPKTFLDAVIFAYRLGIRYLWIDSLCIIQNDNEDWRRESANMASIYSNCNVCIAASMSGAGDGGCFRHKPVRTEIFRSADYPRLPGAPEWEIRARHHFSHAALSDATLTAQPNWVPSGCAPLLSRGWVFQERLLSPRFLHFLDQELFIECREMEACECHCQRGRMVGSGPRKVEISKELATGTPDSISNLWRRLVMTYTGLCLTYDTDRLPAFQGLAQHFAQYRLGRYLHGIWSNSLQVDLGWATWNPGGIVFISRPEKQSPPTWSWAAVNAKIMYPPIAWKQTETHCEILSLEASTLVLSGLLVEVTIEYEGRGTFVYLVHSDLERHTSFSNDYGFDCSGPGHIASGARVFCFKLYSELSASTIFTYSLVLRKAGPTADTYERIGLLQQGMELDKVGKTKSIYDGAGGPVVVKLV</sequence>
<dbReference type="AlphaFoldDB" id="A0A175W046"/>
<gene>
    <name evidence="2" type="ORF">MMYC01_206329</name>
</gene>
<dbReference type="OrthoDB" id="5347061at2759"/>
<dbReference type="EMBL" id="LCTW02000178">
    <property type="protein sequence ID" value="KXX77076.1"/>
    <property type="molecule type" value="Genomic_DNA"/>
</dbReference>
<protein>
    <recommendedName>
        <fullName evidence="1">Heterokaryon incompatibility domain-containing protein</fullName>
    </recommendedName>
</protein>